<dbReference type="PANTHER" id="PTHR23282">
    <property type="entry name" value="APICAL ENDOSOMAL GLYCOPROTEIN PRECURSOR"/>
    <property type="match status" value="1"/>
</dbReference>
<dbReference type="SUPFAM" id="SSF49899">
    <property type="entry name" value="Concanavalin A-like lectins/glucanases"/>
    <property type="match status" value="1"/>
</dbReference>
<feature type="region of interest" description="Disordered" evidence="1">
    <location>
        <begin position="327"/>
        <end position="365"/>
    </location>
</feature>
<gene>
    <name evidence="4" type="ORF">MCOR_24698</name>
</gene>
<feature type="region of interest" description="Disordered" evidence="1">
    <location>
        <begin position="222"/>
        <end position="243"/>
    </location>
</feature>
<dbReference type="Proteomes" id="UP000507470">
    <property type="component" value="Unassembled WGS sequence"/>
</dbReference>
<dbReference type="InterPro" id="IPR000998">
    <property type="entry name" value="MAM_dom"/>
</dbReference>
<dbReference type="OrthoDB" id="6139162at2759"/>
<dbReference type="PANTHER" id="PTHR23282:SF101">
    <property type="entry name" value="MAM DOMAIN-CONTAINING PROTEIN"/>
    <property type="match status" value="1"/>
</dbReference>
<protein>
    <recommendedName>
        <fullName evidence="3">MAM domain-containing protein</fullName>
    </recommendedName>
</protein>
<dbReference type="Pfam" id="PF00629">
    <property type="entry name" value="MAM"/>
    <property type="match status" value="1"/>
</dbReference>
<keyword evidence="2" id="KW-0472">Membrane</keyword>
<proteinExistence type="predicted"/>
<dbReference type="PROSITE" id="PS00740">
    <property type="entry name" value="MAM_1"/>
    <property type="match status" value="1"/>
</dbReference>
<dbReference type="EMBL" id="CACVKT020004349">
    <property type="protein sequence ID" value="CAC5389539.1"/>
    <property type="molecule type" value="Genomic_DNA"/>
</dbReference>
<feature type="compositionally biased region" description="Polar residues" evidence="1">
    <location>
        <begin position="230"/>
        <end position="243"/>
    </location>
</feature>
<dbReference type="GO" id="GO:0016020">
    <property type="term" value="C:membrane"/>
    <property type="evidence" value="ECO:0007669"/>
    <property type="project" value="InterPro"/>
</dbReference>
<keyword evidence="5" id="KW-1185">Reference proteome</keyword>
<organism evidence="4 5">
    <name type="scientific">Mytilus coruscus</name>
    <name type="common">Sea mussel</name>
    <dbReference type="NCBI Taxonomy" id="42192"/>
    <lineage>
        <taxon>Eukaryota</taxon>
        <taxon>Metazoa</taxon>
        <taxon>Spiralia</taxon>
        <taxon>Lophotrochozoa</taxon>
        <taxon>Mollusca</taxon>
        <taxon>Bivalvia</taxon>
        <taxon>Autobranchia</taxon>
        <taxon>Pteriomorphia</taxon>
        <taxon>Mytilida</taxon>
        <taxon>Mytiloidea</taxon>
        <taxon>Mytilidae</taxon>
        <taxon>Mytilinae</taxon>
        <taxon>Mytilus</taxon>
    </lineage>
</organism>
<accession>A0A6J8C3B3</accession>
<dbReference type="CDD" id="cd06263">
    <property type="entry name" value="MAM"/>
    <property type="match status" value="1"/>
</dbReference>
<dbReference type="Gene3D" id="2.60.120.200">
    <property type="match status" value="1"/>
</dbReference>
<feature type="transmembrane region" description="Helical" evidence="2">
    <location>
        <begin position="191"/>
        <end position="214"/>
    </location>
</feature>
<dbReference type="PROSITE" id="PS50060">
    <property type="entry name" value="MAM_2"/>
    <property type="match status" value="1"/>
</dbReference>
<feature type="domain" description="MAM" evidence="3">
    <location>
        <begin position="8"/>
        <end position="167"/>
    </location>
</feature>
<keyword evidence="2" id="KW-1133">Transmembrane helix</keyword>
<evidence type="ECO:0000256" key="1">
    <source>
        <dbReference type="SAM" id="MobiDB-lite"/>
    </source>
</evidence>
<evidence type="ECO:0000259" key="3">
    <source>
        <dbReference type="PROSITE" id="PS50060"/>
    </source>
</evidence>
<evidence type="ECO:0000256" key="2">
    <source>
        <dbReference type="SAM" id="Phobius"/>
    </source>
</evidence>
<sequence length="365" mass="41258">MCPGFVNSSCTFDNGECGWLVSGLAQYKWKLQRGNSPQSSTGPDKDHTTASENGYYFCTISQSPSKENDVSDLHSGLIKPSPKQCLTFWYHMYGRHIKTLKVFQFSDEHSFELWNKSANQGNKWQFQSLSLDGIGSYRIMFRATRGNGYESEIAVDDIVIANIVCKKVSNTSNTSDTSVTSDSTTVRTPKYTIIGISALVVVFIAALVFTIVICNRRKKAKHSQPLEVRTNPTATERNSSADYTTVNYNEMRDVSLPEIHQTRHENNTTHRERQATTAVIEQVGNNYNRYESLSTNRTSIEHIYESESIHTNQYELLTNQRESVEHTYEYTEHQSPPSTEPNLSQYQSLTNPSESDIHASTASLQ</sequence>
<name>A0A6J8C3B3_MYTCO</name>
<dbReference type="SMART" id="SM00137">
    <property type="entry name" value="MAM"/>
    <property type="match status" value="1"/>
</dbReference>
<evidence type="ECO:0000313" key="4">
    <source>
        <dbReference type="EMBL" id="CAC5389539.1"/>
    </source>
</evidence>
<feature type="compositionally biased region" description="Polar residues" evidence="1">
    <location>
        <begin position="333"/>
        <end position="365"/>
    </location>
</feature>
<dbReference type="InterPro" id="IPR013320">
    <property type="entry name" value="ConA-like_dom_sf"/>
</dbReference>
<dbReference type="InterPro" id="IPR051560">
    <property type="entry name" value="MAM_domain-containing"/>
</dbReference>
<dbReference type="AlphaFoldDB" id="A0A6J8C3B3"/>
<reference evidence="4 5" key="1">
    <citation type="submission" date="2020-06" db="EMBL/GenBank/DDBJ databases">
        <authorList>
            <person name="Li R."/>
            <person name="Bekaert M."/>
        </authorList>
    </citation>
    <scope>NUCLEOTIDE SEQUENCE [LARGE SCALE GENOMIC DNA]</scope>
    <source>
        <strain evidence="5">wild</strain>
    </source>
</reference>
<evidence type="ECO:0000313" key="5">
    <source>
        <dbReference type="Proteomes" id="UP000507470"/>
    </source>
</evidence>
<keyword evidence="2" id="KW-0812">Transmembrane</keyword>